<evidence type="ECO:0000256" key="4">
    <source>
        <dbReference type="ARBA" id="ARBA00022723"/>
    </source>
</evidence>
<accession>A0A6J4U3Y5</accession>
<dbReference type="GO" id="GO:0007155">
    <property type="term" value="P:cell adhesion"/>
    <property type="evidence" value="ECO:0007669"/>
    <property type="project" value="InterPro"/>
</dbReference>
<dbReference type="SUPFAM" id="SSF53807">
    <property type="entry name" value="Helical backbone' metal receptor"/>
    <property type="match status" value="1"/>
</dbReference>
<dbReference type="GO" id="GO:0030313">
    <property type="term" value="C:cell envelope"/>
    <property type="evidence" value="ECO:0007669"/>
    <property type="project" value="UniProtKB-SubCell"/>
</dbReference>
<feature type="signal peptide" evidence="7">
    <location>
        <begin position="1"/>
        <end position="32"/>
    </location>
</feature>
<keyword evidence="4" id="KW-0479">Metal-binding</keyword>
<reference evidence="8" key="1">
    <citation type="submission" date="2020-02" db="EMBL/GenBank/DDBJ databases">
        <authorList>
            <person name="Meier V. D."/>
        </authorList>
    </citation>
    <scope>NUCLEOTIDE SEQUENCE</scope>
    <source>
        <strain evidence="8">AVDCRST_MAG49</strain>
    </source>
</reference>
<organism evidence="8">
    <name type="scientific">uncultured Thermomicrobiales bacterium</name>
    <dbReference type="NCBI Taxonomy" id="1645740"/>
    <lineage>
        <taxon>Bacteria</taxon>
        <taxon>Pseudomonadati</taxon>
        <taxon>Thermomicrobiota</taxon>
        <taxon>Thermomicrobia</taxon>
        <taxon>Thermomicrobiales</taxon>
        <taxon>environmental samples</taxon>
    </lineage>
</organism>
<evidence type="ECO:0000256" key="2">
    <source>
        <dbReference type="ARBA" id="ARBA00011028"/>
    </source>
</evidence>
<evidence type="ECO:0000313" key="8">
    <source>
        <dbReference type="EMBL" id="CAA9538103.1"/>
    </source>
</evidence>
<dbReference type="EMBL" id="CADCWG010000031">
    <property type="protein sequence ID" value="CAA9538103.1"/>
    <property type="molecule type" value="Genomic_DNA"/>
</dbReference>
<dbReference type="PRINTS" id="PR00690">
    <property type="entry name" value="ADHESNFAMILY"/>
</dbReference>
<comment type="subcellular location">
    <subcellularLocation>
        <location evidence="1">Cell envelope</location>
    </subcellularLocation>
</comment>
<dbReference type="AlphaFoldDB" id="A0A6J4U3Y5"/>
<keyword evidence="5 7" id="KW-0732">Signal</keyword>
<evidence type="ECO:0000256" key="3">
    <source>
        <dbReference type="ARBA" id="ARBA00022448"/>
    </source>
</evidence>
<keyword evidence="3 6" id="KW-0813">Transport</keyword>
<protein>
    <submittedName>
        <fullName evidence="8">Zinc ABC transporter, substrate-binding protein ZnuA</fullName>
    </submittedName>
</protein>
<dbReference type="InterPro" id="IPR006128">
    <property type="entry name" value="Lipoprotein_PsaA-like"/>
</dbReference>
<evidence type="ECO:0000256" key="7">
    <source>
        <dbReference type="SAM" id="SignalP"/>
    </source>
</evidence>
<name>A0A6J4U3Y5_9BACT</name>
<dbReference type="Pfam" id="PF01297">
    <property type="entry name" value="ZnuA"/>
    <property type="match status" value="1"/>
</dbReference>
<dbReference type="PANTHER" id="PTHR42953:SF1">
    <property type="entry name" value="METAL-BINDING PROTEIN HI_0362-RELATED"/>
    <property type="match status" value="1"/>
</dbReference>
<gene>
    <name evidence="8" type="ORF">AVDCRST_MAG49-529</name>
</gene>
<evidence type="ECO:0000256" key="6">
    <source>
        <dbReference type="RuleBase" id="RU003512"/>
    </source>
</evidence>
<comment type="similarity">
    <text evidence="2 6">Belongs to the bacterial solute-binding protein 9 family.</text>
</comment>
<sequence length="352" mass="38186">MSASRARRCSRRSILAGLLFPAVPLASMAARAQGVATPVPAPTSSLGWDDSFAEENGKLNVATTVAPISSIVRNVGGRRIDLKGIVPDGTNSHTFEPAPSDAEILSRADLVIVNGLALEDPTIELAEANLKGGAEIYALGDQTITRAEWTFDFSFPEQDGDPNPHLWVNIPYALRYAELTHLLLAERDPGNADYYARNLQHYRTVLVRLDAGITAAIQTIPEQNRKLLTYHDSYAYFAAHYGMIVIGAAQPSNFSEPSPREVARLIDQIRELAVPAVFGSEVFPSDVLEQIAAEAGAQYVDDLRDDDPPGEPGDPAHTYVGMMLKNMELMVPALGGTIEALEGIQPYDTYEP</sequence>
<dbReference type="GO" id="GO:0046872">
    <property type="term" value="F:metal ion binding"/>
    <property type="evidence" value="ECO:0007669"/>
    <property type="project" value="UniProtKB-KW"/>
</dbReference>
<dbReference type="PANTHER" id="PTHR42953">
    <property type="entry name" value="HIGH-AFFINITY ZINC UPTAKE SYSTEM PROTEIN ZNUA-RELATED"/>
    <property type="match status" value="1"/>
</dbReference>
<evidence type="ECO:0000256" key="1">
    <source>
        <dbReference type="ARBA" id="ARBA00004196"/>
    </source>
</evidence>
<dbReference type="InterPro" id="IPR006127">
    <property type="entry name" value="ZnuA-like"/>
</dbReference>
<evidence type="ECO:0000256" key="5">
    <source>
        <dbReference type="ARBA" id="ARBA00022729"/>
    </source>
</evidence>
<dbReference type="InterPro" id="IPR006129">
    <property type="entry name" value="AdhesinB"/>
</dbReference>
<dbReference type="GO" id="GO:0030001">
    <property type="term" value="P:metal ion transport"/>
    <property type="evidence" value="ECO:0007669"/>
    <property type="project" value="InterPro"/>
</dbReference>
<dbReference type="Gene3D" id="3.40.50.1980">
    <property type="entry name" value="Nitrogenase molybdenum iron protein domain"/>
    <property type="match status" value="2"/>
</dbReference>
<proteinExistence type="inferred from homology"/>
<dbReference type="InterPro" id="IPR050492">
    <property type="entry name" value="Bact_metal-bind_prot9"/>
</dbReference>
<feature type="chain" id="PRO_5026773399" evidence="7">
    <location>
        <begin position="33"/>
        <end position="352"/>
    </location>
</feature>
<dbReference type="PRINTS" id="PR00691">
    <property type="entry name" value="ADHESINB"/>
</dbReference>